<dbReference type="Proteomes" id="UP000006039">
    <property type="component" value="Unassembled WGS sequence"/>
</dbReference>
<keyword evidence="1" id="KW-0732">Signal</keyword>
<evidence type="ECO:0000313" key="2">
    <source>
        <dbReference type="EMBL" id="EJT74444.1"/>
    </source>
</evidence>
<evidence type="ECO:0000256" key="1">
    <source>
        <dbReference type="SAM" id="SignalP"/>
    </source>
</evidence>
<dbReference type="VEuPathDB" id="FungiDB:GGTG_08284"/>
<reference evidence="2" key="2">
    <citation type="submission" date="2010-07" db="EMBL/GenBank/DDBJ databases">
        <authorList>
            <consortium name="The Broad Institute Genome Sequencing Platform"/>
            <consortium name="Broad Institute Genome Sequencing Center for Infectious Disease"/>
            <person name="Ma L.-J."/>
            <person name="Dead R."/>
            <person name="Young S."/>
            <person name="Zeng Q."/>
            <person name="Koehrsen M."/>
            <person name="Alvarado L."/>
            <person name="Berlin A."/>
            <person name="Chapman S.B."/>
            <person name="Chen Z."/>
            <person name="Freedman E."/>
            <person name="Gellesch M."/>
            <person name="Goldberg J."/>
            <person name="Griggs A."/>
            <person name="Gujja S."/>
            <person name="Heilman E.R."/>
            <person name="Heiman D."/>
            <person name="Hepburn T."/>
            <person name="Howarth C."/>
            <person name="Jen D."/>
            <person name="Larson L."/>
            <person name="Mehta T."/>
            <person name="Neiman D."/>
            <person name="Pearson M."/>
            <person name="Roberts A."/>
            <person name="Saif S."/>
            <person name="Shea T."/>
            <person name="Shenoy N."/>
            <person name="Sisk P."/>
            <person name="Stolte C."/>
            <person name="Sykes S."/>
            <person name="Walk T."/>
            <person name="White J."/>
            <person name="Yandava C."/>
            <person name="Haas B."/>
            <person name="Nusbaum C."/>
            <person name="Birren B."/>
        </authorList>
    </citation>
    <scope>NUCLEOTIDE SEQUENCE</scope>
    <source>
        <strain evidence="2">R3-111a-1</strain>
    </source>
</reference>
<evidence type="ECO:0000313" key="4">
    <source>
        <dbReference type="Proteomes" id="UP000006039"/>
    </source>
</evidence>
<accession>J3P448</accession>
<keyword evidence="4" id="KW-1185">Reference proteome</keyword>
<dbReference type="AlphaFoldDB" id="J3P448"/>
<reference evidence="3" key="5">
    <citation type="submission" date="2018-04" db="UniProtKB">
        <authorList>
            <consortium name="EnsemblFungi"/>
        </authorList>
    </citation>
    <scope>IDENTIFICATION</scope>
    <source>
        <strain evidence="3">R3-111a-1</strain>
    </source>
</reference>
<reference evidence="2" key="3">
    <citation type="submission" date="2010-09" db="EMBL/GenBank/DDBJ databases">
        <title>Annotation of Gaeumannomyces graminis var. tritici R3-111a-1.</title>
        <authorList>
            <consortium name="The Broad Institute Genome Sequencing Platform"/>
            <person name="Ma L.-J."/>
            <person name="Dead R."/>
            <person name="Young S.K."/>
            <person name="Zeng Q."/>
            <person name="Gargeya S."/>
            <person name="Fitzgerald M."/>
            <person name="Haas B."/>
            <person name="Abouelleil A."/>
            <person name="Alvarado L."/>
            <person name="Arachchi H.M."/>
            <person name="Berlin A."/>
            <person name="Brown A."/>
            <person name="Chapman S.B."/>
            <person name="Chen Z."/>
            <person name="Dunbar C."/>
            <person name="Freedman E."/>
            <person name="Gearin G."/>
            <person name="Gellesch M."/>
            <person name="Goldberg J."/>
            <person name="Griggs A."/>
            <person name="Gujja S."/>
            <person name="Heiman D."/>
            <person name="Howarth C."/>
            <person name="Larson L."/>
            <person name="Lui A."/>
            <person name="MacDonald P.J.P."/>
            <person name="Mehta T."/>
            <person name="Montmayeur A."/>
            <person name="Murphy C."/>
            <person name="Neiman D."/>
            <person name="Pearson M."/>
            <person name="Priest M."/>
            <person name="Roberts A."/>
            <person name="Saif S."/>
            <person name="Shea T."/>
            <person name="Shenoy N."/>
            <person name="Sisk P."/>
            <person name="Stolte C."/>
            <person name="Sykes S."/>
            <person name="Yandava C."/>
            <person name="Wortman J."/>
            <person name="Nusbaum C."/>
            <person name="Birren B."/>
        </authorList>
    </citation>
    <scope>NUCLEOTIDE SEQUENCE</scope>
    <source>
        <strain evidence="2">R3-111a-1</strain>
    </source>
</reference>
<proteinExistence type="predicted"/>
<reference evidence="3" key="4">
    <citation type="journal article" date="2015" name="G3 (Bethesda)">
        <title>Genome sequences of three phytopathogenic species of the Magnaporthaceae family of fungi.</title>
        <authorList>
            <person name="Okagaki L.H."/>
            <person name="Nunes C.C."/>
            <person name="Sailsbery J."/>
            <person name="Clay B."/>
            <person name="Brown D."/>
            <person name="John T."/>
            <person name="Oh Y."/>
            <person name="Young N."/>
            <person name="Fitzgerald M."/>
            <person name="Haas B.J."/>
            <person name="Zeng Q."/>
            <person name="Young S."/>
            <person name="Adiconis X."/>
            <person name="Fan L."/>
            <person name="Levin J.Z."/>
            <person name="Mitchell T.K."/>
            <person name="Okubara P.A."/>
            <person name="Farman M.L."/>
            <person name="Kohn L.M."/>
            <person name="Birren B."/>
            <person name="Ma L.-J."/>
            <person name="Dean R.A."/>
        </authorList>
    </citation>
    <scope>NUCLEOTIDE SEQUENCE</scope>
    <source>
        <strain evidence="3">R3-111a-1</strain>
    </source>
</reference>
<feature type="chain" id="PRO_5015094898" description="Secreted protein" evidence="1">
    <location>
        <begin position="25"/>
        <end position="88"/>
    </location>
</feature>
<dbReference type="GeneID" id="20348742"/>
<sequence>MFLLGHPPAMILGLRLVLFLLVTASGPRNGKQPAAASPVRGLDLLRFELRQDRMQIVMLSRQHVAALAARNLVLPSMGVVPERANASS</sequence>
<organism evidence="2">
    <name type="scientific">Gaeumannomyces tritici (strain R3-111a-1)</name>
    <name type="common">Wheat and barley take-all root rot fungus</name>
    <name type="synonym">Gaeumannomyces graminis var. tritici</name>
    <dbReference type="NCBI Taxonomy" id="644352"/>
    <lineage>
        <taxon>Eukaryota</taxon>
        <taxon>Fungi</taxon>
        <taxon>Dikarya</taxon>
        <taxon>Ascomycota</taxon>
        <taxon>Pezizomycotina</taxon>
        <taxon>Sordariomycetes</taxon>
        <taxon>Sordariomycetidae</taxon>
        <taxon>Magnaporthales</taxon>
        <taxon>Magnaporthaceae</taxon>
        <taxon>Gaeumannomyces</taxon>
    </lineage>
</organism>
<name>J3P448_GAET3</name>
<gene>
    <name evidence="3" type="primary">20348742</name>
    <name evidence="2" type="ORF">GGTG_08284</name>
</gene>
<dbReference type="RefSeq" id="XP_009224388.1">
    <property type="nucleotide sequence ID" value="XM_009226124.1"/>
</dbReference>
<feature type="signal peptide" evidence="1">
    <location>
        <begin position="1"/>
        <end position="24"/>
    </location>
</feature>
<reference evidence="4" key="1">
    <citation type="submission" date="2010-07" db="EMBL/GenBank/DDBJ databases">
        <title>The genome sequence of Gaeumannomyces graminis var. tritici strain R3-111a-1.</title>
        <authorList>
            <consortium name="The Broad Institute Genome Sequencing Platform"/>
            <person name="Ma L.-J."/>
            <person name="Dead R."/>
            <person name="Young S."/>
            <person name="Zeng Q."/>
            <person name="Koehrsen M."/>
            <person name="Alvarado L."/>
            <person name="Berlin A."/>
            <person name="Chapman S.B."/>
            <person name="Chen Z."/>
            <person name="Freedman E."/>
            <person name="Gellesch M."/>
            <person name="Goldberg J."/>
            <person name="Griggs A."/>
            <person name="Gujja S."/>
            <person name="Heilman E.R."/>
            <person name="Heiman D."/>
            <person name="Hepburn T."/>
            <person name="Howarth C."/>
            <person name="Jen D."/>
            <person name="Larson L."/>
            <person name="Mehta T."/>
            <person name="Neiman D."/>
            <person name="Pearson M."/>
            <person name="Roberts A."/>
            <person name="Saif S."/>
            <person name="Shea T."/>
            <person name="Shenoy N."/>
            <person name="Sisk P."/>
            <person name="Stolte C."/>
            <person name="Sykes S."/>
            <person name="Walk T."/>
            <person name="White J."/>
            <person name="Yandava C."/>
            <person name="Haas B."/>
            <person name="Nusbaum C."/>
            <person name="Birren B."/>
        </authorList>
    </citation>
    <scope>NUCLEOTIDE SEQUENCE [LARGE SCALE GENOMIC DNA]</scope>
    <source>
        <strain evidence="4">R3-111a-1</strain>
    </source>
</reference>
<evidence type="ECO:0000313" key="3">
    <source>
        <dbReference type="EnsemblFungi" id="EJT74444"/>
    </source>
</evidence>
<dbReference type="HOGENOM" id="CLU_2469215_0_0_1"/>
<evidence type="ECO:0008006" key="5">
    <source>
        <dbReference type="Google" id="ProtNLM"/>
    </source>
</evidence>
<dbReference type="EMBL" id="GL385398">
    <property type="protein sequence ID" value="EJT74444.1"/>
    <property type="molecule type" value="Genomic_DNA"/>
</dbReference>
<protein>
    <recommendedName>
        <fullName evidence="5">Secreted protein</fullName>
    </recommendedName>
</protein>
<dbReference type="EnsemblFungi" id="EJT74444">
    <property type="protein sequence ID" value="EJT74444"/>
    <property type="gene ID" value="GGTG_08284"/>
</dbReference>